<evidence type="ECO:0000313" key="3">
    <source>
        <dbReference type="EMBL" id="PSN91552.1"/>
    </source>
</evidence>
<organism evidence="3 4">
    <name type="scientific">Candidatus Marsarchaeota G2 archaeon OSP_D</name>
    <dbReference type="NCBI Taxonomy" id="1978157"/>
    <lineage>
        <taxon>Archaea</taxon>
        <taxon>Candidatus Marsarchaeota</taxon>
        <taxon>Candidatus Marsarchaeota group 2</taxon>
    </lineage>
</organism>
<dbReference type="InterPro" id="IPR050345">
    <property type="entry name" value="Aliph_Amidase/BUP"/>
</dbReference>
<dbReference type="Pfam" id="PF00795">
    <property type="entry name" value="CN_hydrolase"/>
    <property type="match status" value="1"/>
</dbReference>
<keyword evidence="1" id="KW-0378">Hydrolase</keyword>
<gene>
    <name evidence="3" type="ORF">B9Q03_03965</name>
</gene>
<feature type="domain" description="CN hydrolase" evidence="2">
    <location>
        <begin position="9"/>
        <end position="244"/>
    </location>
</feature>
<dbReference type="CDD" id="cd07197">
    <property type="entry name" value="nitrilase"/>
    <property type="match status" value="1"/>
</dbReference>
<proteinExistence type="predicted"/>
<evidence type="ECO:0000313" key="4">
    <source>
        <dbReference type="Proteomes" id="UP000240322"/>
    </source>
</evidence>
<dbReference type="AlphaFoldDB" id="A0A2R6AYT8"/>
<dbReference type="PROSITE" id="PS50263">
    <property type="entry name" value="CN_HYDROLASE"/>
    <property type="match status" value="1"/>
</dbReference>
<dbReference type="SUPFAM" id="SSF56317">
    <property type="entry name" value="Carbon-nitrogen hydrolase"/>
    <property type="match status" value="1"/>
</dbReference>
<evidence type="ECO:0000259" key="2">
    <source>
        <dbReference type="PROSITE" id="PS50263"/>
    </source>
</evidence>
<dbReference type="PANTHER" id="PTHR43674">
    <property type="entry name" value="NITRILASE C965.09-RELATED"/>
    <property type="match status" value="1"/>
</dbReference>
<dbReference type="Gene3D" id="3.60.110.10">
    <property type="entry name" value="Carbon-nitrogen hydrolase"/>
    <property type="match status" value="1"/>
</dbReference>
<dbReference type="PANTHER" id="PTHR43674:SF16">
    <property type="entry name" value="CARBON-NITROGEN FAMILY, PUTATIVE (AFU_ORTHOLOGUE AFUA_5G02350)-RELATED"/>
    <property type="match status" value="1"/>
</dbReference>
<dbReference type="InterPro" id="IPR036526">
    <property type="entry name" value="C-N_Hydrolase_sf"/>
</dbReference>
<name>A0A2R6AYT8_9ARCH</name>
<dbReference type="Proteomes" id="UP000240322">
    <property type="component" value="Unassembled WGS sequence"/>
</dbReference>
<accession>A0A2R6AYT8</accession>
<evidence type="ECO:0000256" key="1">
    <source>
        <dbReference type="ARBA" id="ARBA00022801"/>
    </source>
</evidence>
<dbReference type="PROSITE" id="PS01227">
    <property type="entry name" value="UPF0012"/>
    <property type="match status" value="1"/>
</dbReference>
<dbReference type="InterPro" id="IPR001110">
    <property type="entry name" value="UPF0012_CS"/>
</dbReference>
<comment type="caution">
    <text evidence="3">The sequence shown here is derived from an EMBL/GenBank/DDBJ whole genome shotgun (WGS) entry which is preliminary data.</text>
</comment>
<dbReference type="InterPro" id="IPR003010">
    <property type="entry name" value="C-N_Hydrolase"/>
</dbReference>
<sequence length="268" mass="29328">MASIRGSMFRVAVTQMNAYSFDKHRNLRLVGRLLKASSKRSAQLVVFPELCVTGYSVLRDAVRVAESVPGPSTRFVSSLASELGLNVVIGMVEEYNGGVYDSAVLIDSSGDVTDVYRKVNLWAAEKEVFKRGSKPVVFDVDGVRVGVGICYDLEFPEYSRSLALSGAELIVYPSAQPAECRDRVNVYLRSRALENGVYVGFSDLAGVEGEYSFAGGSTVVGPNGARLTRSIRGEYGLATCDVDRELIRKERRANPYLEDLALSPMTRK</sequence>
<protein>
    <recommendedName>
        <fullName evidence="2">CN hydrolase domain-containing protein</fullName>
    </recommendedName>
</protein>
<dbReference type="GO" id="GO:0016811">
    <property type="term" value="F:hydrolase activity, acting on carbon-nitrogen (but not peptide) bonds, in linear amides"/>
    <property type="evidence" value="ECO:0007669"/>
    <property type="project" value="TreeGrafter"/>
</dbReference>
<dbReference type="EMBL" id="NEXE01000023">
    <property type="protein sequence ID" value="PSN91552.1"/>
    <property type="molecule type" value="Genomic_DNA"/>
</dbReference>
<reference evidence="3 4" key="1">
    <citation type="submission" date="2017-04" db="EMBL/GenBank/DDBJ databases">
        <title>Novel microbial lineages endemic to geothermal iron-oxide mats fill important gaps in the evolutionary history of Archaea.</title>
        <authorList>
            <person name="Jay Z.J."/>
            <person name="Beam J.P."/>
            <person name="Dlakic M."/>
            <person name="Rusch D.B."/>
            <person name="Kozubal M.A."/>
            <person name="Inskeep W.P."/>
        </authorList>
    </citation>
    <scope>NUCLEOTIDE SEQUENCE [LARGE SCALE GENOMIC DNA]</scope>
    <source>
        <strain evidence="3">OSP_D</strain>
    </source>
</reference>